<sequence length="145" mass="16048">MNDMQNRVEKAIALFNSGYNCAQAVFTAYADIYGIDPETALKLSCTFGGGMAGTREMCGAVSAMTMIAGLETGTAKANDQEGKQYSFDKAQYLMNEFKKENKSVICQNLLLELEKEPEPADGKKRCSKFIKLSAELIEEHLIRKK</sequence>
<evidence type="ECO:0000313" key="2">
    <source>
        <dbReference type="Proteomes" id="UP000298285"/>
    </source>
</evidence>
<dbReference type="Pfam" id="PF09719">
    <property type="entry name" value="C_GCAxxG_C_C"/>
    <property type="match status" value="1"/>
</dbReference>
<dbReference type="EMBL" id="SPPK01000003">
    <property type="protein sequence ID" value="TFU89261.1"/>
    <property type="molecule type" value="Genomic_DNA"/>
</dbReference>
<name>A0A4Y9ILP2_9BACT</name>
<organism evidence="1 2">
    <name type="scientific">Dysgonomonas mossii</name>
    <dbReference type="NCBI Taxonomy" id="163665"/>
    <lineage>
        <taxon>Bacteria</taxon>
        <taxon>Pseudomonadati</taxon>
        <taxon>Bacteroidota</taxon>
        <taxon>Bacteroidia</taxon>
        <taxon>Bacteroidales</taxon>
        <taxon>Dysgonomonadaceae</taxon>
        <taxon>Dysgonomonas</taxon>
    </lineage>
</organism>
<dbReference type="Proteomes" id="UP000298285">
    <property type="component" value="Unassembled WGS sequence"/>
</dbReference>
<accession>A0A4Y9ILP2</accession>
<dbReference type="InterPro" id="IPR010181">
    <property type="entry name" value="CGCAxxGCC_motif"/>
</dbReference>
<evidence type="ECO:0000313" key="1">
    <source>
        <dbReference type="EMBL" id="TFU89261.1"/>
    </source>
</evidence>
<dbReference type="AlphaFoldDB" id="A0A4Y9ILP2"/>
<reference evidence="1 2" key="1">
    <citation type="submission" date="2019-03" db="EMBL/GenBank/DDBJ databases">
        <title>Diversity of the mouse oral microbiome.</title>
        <authorList>
            <person name="Joseph S."/>
            <person name="Aduse-Opoku J."/>
            <person name="Curtis M."/>
            <person name="Wade W."/>
            <person name="Hashim A."/>
        </authorList>
    </citation>
    <scope>NUCLEOTIDE SEQUENCE [LARGE SCALE GENOMIC DNA]</scope>
    <source>
        <strain evidence="1 2">P11</strain>
    </source>
</reference>
<dbReference type="NCBIfam" id="TIGR01909">
    <property type="entry name" value="C_GCAxxG_C_C"/>
    <property type="match status" value="1"/>
</dbReference>
<proteinExistence type="predicted"/>
<gene>
    <name evidence="1" type="ORF">E4T88_11265</name>
</gene>
<comment type="caution">
    <text evidence="1">The sequence shown here is derived from an EMBL/GenBank/DDBJ whole genome shotgun (WGS) entry which is preliminary data.</text>
</comment>
<dbReference type="OrthoDB" id="9791535at2"/>
<protein>
    <submittedName>
        <fullName evidence="1">C_GCAxxG_C_C family protein</fullName>
    </submittedName>
</protein>